<proteinExistence type="predicted"/>
<feature type="domain" description="DUF6896" evidence="1">
    <location>
        <begin position="15"/>
        <end position="140"/>
    </location>
</feature>
<dbReference type="Pfam" id="PF21837">
    <property type="entry name" value="DUF6896"/>
    <property type="match status" value="1"/>
</dbReference>
<dbReference type="InterPro" id="IPR054191">
    <property type="entry name" value="DUF6896"/>
</dbReference>
<keyword evidence="3" id="KW-1185">Reference proteome</keyword>
<evidence type="ECO:0000313" key="2">
    <source>
        <dbReference type="EMBL" id="KFC21814.1"/>
    </source>
</evidence>
<dbReference type="Proteomes" id="UP000028623">
    <property type="component" value="Unassembled WGS sequence"/>
</dbReference>
<evidence type="ECO:0000313" key="3">
    <source>
        <dbReference type="Proteomes" id="UP000028623"/>
    </source>
</evidence>
<dbReference type="AlphaFoldDB" id="A0A085BH69"/>
<protein>
    <recommendedName>
        <fullName evidence="1">DUF6896 domain-containing protein</fullName>
    </recommendedName>
</protein>
<organism evidence="2 3">
    <name type="scientific">Epilithonimonas lactis</name>
    <dbReference type="NCBI Taxonomy" id="421072"/>
    <lineage>
        <taxon>Bacteria</taxon>
        <taxon>Pseudomonadati</taxon>
        <taxon>Bacteroidota</taxon>
        <taxon>Flavobacteriia</taxon>
        <taxon>Flavobacteriales</taxon>
        <taxon>Weeksellaceae</taxon>
        <taxon>Chryseobacterium group</taxon>
        <taxon>Epilithonimonas</taxon>
    </lineage>
</organism>
<dbReference type="eggNOG" id="ENOG5033FCW">
    <property type="taxonomic scope" value="Bacteria"/>
</dbReference>
<dbReference type="STRING" id="421072.SAMN04488097_2102"/>
<dbReference type="EMBL" id="JPLY01000003">
    <property type="protein sequence ID" value="KFC21814.1"/>
    <property type="molecule type" value="Genomic_DNA"/>
</dbReference>
<evidence type="ECO:0000259" key="1">
    <source>
        <dbReference type="Pfam" id="PF21837"/>
    </source>
</evidence>
<gene>
    <name evidence="2" type="ORF">IO89_07450</name>
</gene>
<sequence length="152" mass="17938">MNKYFMQELQVAIIVIQAFEKKALEMIEKLAKEFHIDLSNENPFKNLLSIENNLRKGNLKESWTYWFHGDACDFKNIETGQFLHVKINRAGNFGTIDEHYLYEFLQTSKSLIHIKELIKTEKKFSELLNKLIEKGILVNIDAFPFRTIILKQ</sequence>
<name>A0A085BH69_9FLAO</name>
<accession>A0A085BH69</accession>
<comment type="caution">
    <text evidence="2">The sequence shown here is derived from an EMBL/GenBank/DDBJ whole genome shotgun (WGS) entry which is preliminary data.</text>
</comment>
<reference evidence="2 3" key="1">
    <citation type="submission" date="2014-07" db="EMBL/GenBank/DDBJ databases">
        <title>Epilithonimonas lactis LMG 22401 Genome.</title>
        <authorList>
            <person name="Pipes S.E."/>
            <person name="Stropko S.J."/>
        </authorList>
    </citation>
    <scope>NUCLEOTIDE SEQUENCE [LARGE SCALE GENOMIC DNA]</scope>
    <source>
        <strain evidence="2 3">LMG 24401</strain>
    </source>
</reference>